<dbReference type="Pfam" id="PF02826">
    <property type="entry name" value="2-Hacid_dh_C"/>
    <property type="match status" value="1"/>
</dbReference>
<evidence type="ECO:0000256" key="4">
    <source>
        <dbReference type="RuleBase" id="RU003719"/>
    </source>
</evidence>
<evidence type="ECO:0000313" key="7">
    <source>
        <dbReference type="EMBL" id="MFC6207741.1"/>
    </source>
</evidence>
<proteinExistence type="inferred from homology"/>
<dbReference type="PANTHER" id="PTHR43333">
    <property type="entry name" value="2-HACID_DH_C DOMAIN-CONTAINING PROTEIN"/>
    <property type="match status" value="1"/>
</dbReference>
<dbReference type="InterPro" id="IPR006139">
    <property type="entry name" value="D-isomer_2_OHA_DH_cat_dom"/>
</dbReference>
<evidence type="ECO:0000256" key="3">
    <source>
        <dbReference type="ARBA" id="ARBA00023027"/>
    </source>
</evidence>
<dbReference type="SUPFAM" id="SSF51735">
    <property type="entry name" value="NAD(P)-binding Rossmann-fold domains"/>
    <property type="match status" value="1"/>
</dbReference>
<dbReference type="Gene3D" id="3.40.50.720">
    <property type="entry name" value="NAD(P)-binding Rossmann-like Domain"/>
    <property type="match status" value="2"/>
</dbReference>
<dbReference type="SUPFAM" id="SSF52283">
    <property type="entry name" value="Formate/glycerate dehydrogenase catalytic domain-like"/>
    <property type="match status" value="1"/>
</dbReference>
<gene>
    <name evidence="7" type="ORF">ACFP1G_09700</name>
</gene>
<reference evidence="8" key="1">
    <citation type="journal article" date="2019" name="Int. J. Syst. Evol. Microbiol.">
        <title>The Global Catalogue of Microorganisms (GCM) 10K type strain sequencing project: providing services to taxonomists for standard genome sequencing and annotation.</title>
        <authorList>
            <consortium name="The Broad Institute Genomics Platform"/>
            <consortium name="The Broad Institute Genome Sequencing Center for Infectious Disease"/>
            <person name="Wu L."/>
            <person name="Ma J."/>
        </authorList>
    </citation>
    <scope>NUCLEOTIDE SEQUENCE [LARGE SCALE GENOMIC DNA]</scope>
    <source>
        <strain evidence="8">CCM 8905</strain>
    </source>
</reference>
<dbReference type="PANTHER" id="PTHR43333:SF1">
    <property type="entry name" value="D-ISOMER SPECIFIC 2-HYDROXYACID DEHYDROGENASE NAD-BINDING DOMAIN-CONTAINING PROTEIN"/>
    <property type="match status" value="1"/>
</dbReference>
<organism evidence="7 8">
    <name type="scientific">Levilactobacillus tongjiangensis</name>
    <dbReference type="NCBI Taxonomy" id="2486023"/>
    <lineage>
        <taxon>Bacteria</taxon>
        <taxon>Bacillati</taxon>
        <taxon>Bacillota</taxon>
        <taxon>Bacilli</taxon>
        <taxon>Lactobacillales</taxon>
        <taxon>Lactobacillaceae</taxon>
        <taxon>Levilactobacillus</taxon>
    </lineage>
</organism>
<comment type="similarity">
    <text evidence="1 4">Belongs to the D-isomer specific 2-hydroxyacid dehydrogenase family.</text>
</comment>
<comment type="caution">
    <text evidence="7">The sequence shown here is derived from an EMBL/GenBank/DDBJ whole genome shotgun (WGS) entry which is preliminary data.</text>
</comment>
<evidence type="ECO:0000256" key="2">
    <source>
        <dbReference type="ARBA" id="ARBA00023002"/>
    </source>
</evidence>
<accession>A0ABW1STC2</accession>
<evidence type="ECO:0000313" key="8">
    <source>
        <dbReference type="Proteomes" id="UP001596254"/>
    </source>
</evidence>
<dbReference type="InterPro" id="IPR036291">
    <property type="entry name" value="NAD(P)-bd_dom_sf"/>
</dbReference>
<evidence type="ECO:0000256" key="1">
    <source>
        <dbReference type="ARBA" id="ARBA00005854"/>
    </source>
</evidence>
<name>A0ABW1STC2_9LACO</name>
<evidence type="ECO:0000259" key="6">
    <source>
        <dbReference type="Pfam" id="PF02826"/>
    </source>
</evidence>
<feature type="domain" description="D-isomer specific 2-hydroxyacid dehydrogenase NAD-binding" evidence="6">
    <location>
        <begin position="102"/>
        <end position="276"/>
    </location>
</feature>
<keyword evidence="8" id="KW-1185">Reference proteome</keyword>
<dbReference type="RefSeq" id="WP_125692329.1">
    <property type="nucleotide sequence ID" value="NZ_JBHSSK010000024.1"/>
</dbReference>
<keyword evidence="2 4" id="KW-0560">Oxidoreductase</keyword>
<dbReference type="EMBL" id="JBHSSK010000024">
    <property type="protein sequence ID" value="MFC6207741.1"/>
    <property type="molecule type" value="Genomic_DNA"/>
</dbReference>
<dbReference type="Proteomes" id="UP001596254">
    <property type="component" value="Unassembled WGS sequence"/>
</dbReference>
<protein>
    <submittedName>
        <fullName evidence="7">NAD(P)-dependent oxidoreductase</fullName>
    </submittedName>
</protein>
<dbReference type="InterPro" id="IPR006140">
    <property type="entry name" value="D-isomer_DH_NAD-bd"/>
</dbReference>
<sequence length="316" mass="34949">MKERILAFQHLSPEQTEQLTSMGVDVIPADQWDTARDISIVFGWSTEHGLAVLQDPHNNVHWIQTVSAGVDYLPLDWITAHDIQLTNASGAFSAAIAESTIGYLLYFLRDFNEAVKNQAGHFWQRPLRSEMATLASQKVVIYGTGSIGQHIAELLNGFGNYPFGVNRSGHGVSGFQGTVAMKDDADLVKDADIIINAMPATPSTVHYFNTDFFDKLNGTRVFVNVGRGKSVDEQALMHALLYQKVLNAGLDVFETEPLPKDSKLWDYPNVLITPHQTGFAGAENIRAIFGYFKDNLASWTQDGKLTVNLTDPSRGY</sequence>
<keyword evidence="3" id="KW-0520">NAD</keyword>
<dbReference type="Pfam" id="PF00389">
    <property type="entry name" value="2-Hacid_dh"/>
    <property type="match status" value="1"/>
</dbReference>
<evidence type="ECO:0000259" key="5">
    <source>
        <dbReference type="Pfam" id="PF00389"/>
    </source>
</evidence>
<feature type="domain" description="D-isomer specific 2-hydroxyacid dehydrogenase catalytic" evidence="5">
    <location>
        <begin position="33"/>
        <end position="295"/>
    </location>
</feature>